<dbReference type="SMART" id="SM00479">
    <property type="entry name" value="EXOIII"/>
    <property type="match status" value="1"/>
</dbReference>
<dbReference type="InterPro" id="IPR035901">
    <property type="entry name" value="GIY-YIG_endonuc_sf"/>
</dbReference>
<dbReference type="NCBIfam" id="TIGR00573">
    <property type="entry name" value="dnaq"/>
    <property type="match status" value="1"/>
</dbReference>
<name>A0A6N7ENZ3_9MICO</name>
<dbReference type="NCBIfam" id="NF005905">
    <property type="entry name" value="PRK07883.1-3"/>
    <property type="match status" value="1"/>
</dbReference>
<dbReference type="Gene3D" id="3.40.1440.10">
    <property type="entry name" value="GIY-YIG endonuclease"/>
    <property type="match status" value="1"/>
</dbReference>
<dbReference type="AlphaFoldDB" id="A0A6N7ENZ3"/>
<evidence type="ECO:0000256" key="1">
    <source>
        <dbReference type="ARBA" id="ARBA00022839"/>
    </source>
</evidence>
<evidence type="ECO:0000313" key="3">
    <source>
        <dbReference type="EMBL" id="MPV38587.1"/>
    </source>
</evidence>
<dbReference type="InterPro" id="IPR006054">
    <property type="entry name" value="DnaQ"/>
</dbReference>
<dbReference type="GO" id="GO:0003677">
    <property type="term" value="F:DNA binding"/>
    <property type="evidence" value="ECO:0007669"/>
    <property type="project" value="InterPro"/>
</dbReference>
<dbReference type="GO" id="GO:0003887">
    <property type="term" value="F:DNA-directed DNA polymerase activity"/>
    <property type="evidence" value="ECO:0007669"/>
    <property type="project" value="InterPro"/>
</dbReference>
<dbReference type="GO" id="GO:0006289">
    <property type="term" value="P:nucleotide-excision repair"/>
    <property type="evidence" value="ECO:0007669"/>
    <property type="project" value="InterPro"/>
</dbReference>
<dbReference type="InterPro" id="IPR050066">
    <property type="entry name" value="UvrABC_protein_C"/>
</dbReference>
<keyword evidence="1 3" id="KW-0378">Hydrolase</keyword>
<dbReference type="NCBIfam" id="NF005907">
    <property type="entry name" value="PRK07883.1-5"/>
    <property type="match status" value="1"/>
</dbReference>
<dbReference type="InterPro" id="IPR000305">
    <property type="entry name" value="GIY-YIG_endonuc"/>
</dbReference>
<dbReference type="InterPro" id="IPR013520">
    <property type="entry name" value="Ribonucl_H"/>
</dbReference>
<dbReference type="Pfam" id="PF00929">
    <property type="entry name" value="RNase_T"/>
    <property type="match status" value="1"/>
</dbReference>
<dbReference type="Proteomes" id="UP000437709">
    <property type="component" value="Unassembled WGS sequence"/>
</dbReference>
<dbReference type="Gene3D" id="3.30.420.10">
    <property type="entry name" value="Ribonuclease H-like superfamily/Ribonuclease H"/>
    <property type="match status" value="1"/>
</dbReference>
<dbReference type="OrthoDB" id="9803913at2"/>
<dbReference type="GO" id="GO:0009380">
    <property type="term" value="C:excinuclease repair complex"/>
    <property type="evidence" value="ECO:0007669"/>
    <property type="project" value="TreeGrafter"/>
</dbReference>
<dbReference type="PROSITE" id="PS50164">
    <property type="entry name" value="GIY_YIG"/>
    <property type="match status" value="1"/>
</dbReference>
<dbReference type="EMBL" id="WHPC01000090">
    <property type="protein sequence ID" value="MPV38587.1"/>
    <property type="molecule type" value="Genomic_DNA"/>
</dbReference>
<dbReference type="SMART" id="SM00465">
    <property type="entry name" value="GIYc"/>
    <property type="match status" value="1"/>
</dbReference>
<evidence type="ECO:0000313" key="4">
    <source>
        <dbReference type="Proteomes" id="UP000437709"/>
    </source>
</evidence>
<dbReference type="FunFam" id="3.30.420.10:FF:000045">
    <property type="entry name" value="3'-5' exonuclease DinG"/>
    <property type="match status" value="1"/>
</dbReference>
<gene>
    <name evidence="3" type="ORF">GB881_16335</name>
</gene>
<comment type="caution">
    <text evidence="3">The sequence shown here is derived from an EMBL/GenBank/DDBJ whole genome shotgun (WGS) entry which is preliminary data.</text>
</comment>
<keyword evidence="1 3" id="KW-0540">Nuclease</keyword>
<sequence length="603" mass="64276">MWVPARTVAPMASTTLLDAAPGARLRLDDVTRAADGRGVPVQLGLDEIGTPLHEVTFVVVDLETTGGSPAGSEITEIGAVKVRGGEVLGEFQTLVNPGLAIPPMITVLTGITNAMVMAAPPITEVLPAFLEFAGLGHGTVLVAHNAGFDVDFLRHATERMDLEWPRPQVLDTVALARRVVTRDEAPNHKLSTLAALFSTAVTPDHRALHDARATVDVLHALLGRVGPLGVTHLEDLATATDPVPARRRRKVSMADGLPDTPGVYQFVGPGGEVLYVGTAVNLRRRVRQYFTAAEKRARIGEMLDIATGVRTVPCATALEARVRELRQIAELDPPYNRRSRRPERRPWLRLTDEAFPRLSVVRRVPATDLHRALGPFSSRGSATAAMEALQEIAGLRRCTPRLPAVPRAGANACVLAEMGRCGAPCTGGQDGRAYAVAIAPVRAALASDVDQAVATIRERIAGLAAQQRYEEAATERDRLRALLQGARRTERLRPLVTTPEIVAARRRDEGGWEIVLVRHGRLAGTAVSPHGADPMAVVASLRAGGEAVPPPADACGAAPVEESELVADWLEQAGVRLVDVVPGPEPLACPVRGAARHEVPGRG</sequence>
<organism evidence="3 4">
    <name type="scientific">Georgenia subflava</name>
    <dbReference type="NCBI Taxonomy" id="1622177"/>
    <lineage>
        <taxon>Bacteria</taxon>
        <taxon>Bacillati</taxon>
        <taxon>Actinomycetota</taxon>
        <taxon>Actinomycetes</taxon>
        <taxon>Micrococcales</taxon>
        <taxon>Bogoriellaceae</taxon>
        <taxon>Georgenia</taxon>
    </lineage>
</organism>
<keyword evidence="1 3" id="KW-0269">Exonuclease</keyword>
<protein>
    <submittedName>
        <fullName evidence="3">DEDD exonuclease domain-containing protein</fullName>
    </submittedName>
</protein>
<feature type="domain" description="GIY-YIG" evidence="2">
    <location>
        <begin position="259"/>
        <end position="337"/>
    </location>
</feature>
<dbReference type="PANTHER" id="PTHR30562">
    <property type="entry name" value="UVRC/OXIDOREDUCTASE"/>
    <property type="match status" value="1"/>
</dbReference>
<dbReference type="CDD" id="cd06127">
    <property type="entry name" value="DEDDh"/>
    <property type="match status" value="1"/>
</dbReference>
<dbReference type="SUPFAM" id="SSF82771">
    <property type="entry name" value="GIY-YIG endonuclease"/>
    <property type="match status" value="1"/>
</dbReference>
<dbReference type="PANTHER" id="PTHR30562:SF1">
    <property type="entry name" value="UVRABC SYSTEM PROTEIN C"/>
    <property type="match status" value="1"/>
</dbReference>
<dbReference type="GO" id="GO:0006260">
    <property type="term" value="P:DNA replication"/>
    <property type="evidence" value="ECO:0007669"/>
    <property type="project" value="InterPro"/>
</dbReference>
<dbReference type="InterPro" id="IPR047296">
    <property type="entry name" value="GIY-YIG_UvrC_Cho"/>
</dbReference>
<proteinExistence type="predicted"/>
<dbReference type="InterPro" id="IPR012337">
    <property type="entry name" value="RNaseH-like_sf"/>
</dbReference>
<reference evidence="3 4" key="1">
    <citation type="submission" date="2019-10" db="EMBL/GenBank/DDBJ databases">
        <title>Georgenia wutianyii sp. nov. and Georgenia yuyongxinii sp. nov. isolated from plateau pika (Ochotona curzoniae) in the Qinghai-Tibet plateau of China.</title>
        <authorList>
            <person name="Tian Z."/>
        </authorList>
    </citation>
    <scope>NUCLEOTIDE SEQUENCE [LARGE SCALE GENOMIC DNA]</scope>
    <source>
        <strain evidence="3 4">JCM 19765</strain>
    </source>
</reference>
<accession>A0A6N7ENZ3</accession>
<dbReference type="GO" id="GO:0004527">
    <property type="term" value="F:exonuclease activity"/>
    <property type="evidence" value="ECO:0007669"/>
    <property type="project" value="UniProtKB-KW"/>
</dbReference>
<dbReference type="SUPFAM" id="SSF53098">
    <property type="entry name" value="Ribonuclease H-like"/>
    <property type="match status" value="1"/>
</dbReference>
<dbReference type="InterPro" id="IPR036397">
    <property type="entry name" value="RNaseH_sf"/>
</dbReference>
<evidence type="ECO:0000259" key="2">
    <source>
        <dbReference type="PROSITE" id="PS50164"/>
    </source>
</evidence>
<dbReference type="CDD" id="cd10434">
    <property type="entry name" value="GIY-YIG_UvrC_Cho"/>
    <property type="match status" value="1"/>
</dbReference>
<keyword evidence="4" id="KW-1185">Reference proteome</keyword>